<reference evidence="1 2" key="1">
    <citation type="submission" date="2024-06" db="EMBL/GenBank/DDBJ databases">
        <title>The Natural Products Discovery Center: Release of the First 8490 Sequenced Strains for Exploring Actinobacteria Biosynthetic Diversity.</title>
        <authorList>
            <person name="Kalkreuter E."/>
            <person name="Kautsar S.A."/>
            <person name="Yang D."/>
            <person name="Bader C.D."/>
            <person name="Teijaro C.N."/>
            <person name="Fluegel L."/>
            <person name="Davis C.M."/>
            <person name="Simpson J.R."/>
            <person name="Lauterbach L."/>
            <person name="Steele A.D."/>
            <person name="Gui C."/>
            <person name="Meng S."/>
            <person name="Li G."/>
            <person name="Viehrig K."/>
            <person name="Ye F."/>
            <person name="Su P."/>
            <person name="Kiefer A.F."/>
            <person name="Nichols A."/>
            <person name="Cepeda A.J."/>
            <person name="Yan W."/>
            <person name="Fan B."/>
            <person name="Jiang Y."/>
            <person name="Adhikari A."/>
            <person name="Zheng C.-J."/>
            <person name="Schuster L."/>
            <person name="Cowan T.M."/>
            <person name="Smanski M.J."/>
            <person name="Chevrette M.G."/>
            <person name="De Carvalho L.P.S."/>
            <person name="Shen B."/>
        </authorList>
    </citation>
    <scope>NUCLEOTIDE SEQUENCE [LARGE SCALE GENOMIC DNA]</scope>
    <source>
        <strain evidence="1 2">NPDC019583</strain>
    </source>
</reference>
<dbReference type="GO" id="GO:0016787">
    <property type="term" value="F:hydrolase activity"/>
    <property type="evidence" value="ECO:0007669"/>
    <property type="project" value="UniProtKB-KW"/>
</dbReference>
<dbReference type="SUPFAM" id="SSF53474">
    <property type="entry name" value="alpha/beta-Hydrolases"/>
    <property type="match status" value="1"/>
</dbReference>
<keyword evidence="2" id="KW-1185">Reference proteome</keyword>
<gene>
    <name evidence="1" type="ORF">ABZ568_41725</name>
</gene>
<dbReference type="InterPro" id="IPR029058">
    <property type="entry name" value="AB_hydrolase_fold"/>
</dbReference>
<protein>
    <submittedName>
        <fullName evidence="1">Alpha/beta fold hydrolase</fullName>
    </submittedName>
</protein>
<evidence type="ECO:0000313" key="1">
    <source>
        <dbReference type="EMBL" id="MEU2272856.1"/>
    </source>
</evidence>
<dbReference type="Gene3D" id="3.40.50.1820">
    <property type="entry name" value="alpha/beta hydrolase"/>
    <property type="match status" value="1"/>
</dbReference>
<dbReference type="Pfam" id="PF06500">
    <property type="entry name" value="FrsA-like"/>
    <property type="match status" value="1"/>
</dbReference>
<dbReference type="Proteomes" id="UP001550603">
    <property type="component" value="Unassembled WGS sequence"/>
</dbReference>
<dbReference type="InterPro" id="IPR010520">
    <property type="entry name" value="FrsA-like"/>
</dbReference>
<dbReference type="RefSeq" id="WP_037764853.1">
    <property type="nucleotide sequence ID" value="NZ_JBEYBN010000130.1"/>
</dbReference>
<name>A0ABV2Y9B5_9ACTN</name>
<evidence type="ECO:0000313" key="2">
    <source>
        <dbReference type="Proteomes" id="UP001550603"/>
    </source>
</evidence>
<keyword evidence="1" id="KW-0378">Hydrolase</keyword>
<proteinExistence type="predicted"/>
<organism evidence="1 2">
    <name type="scientific">Streptomyces olindensis</name>
    <dbReference type="NCBI Taxonomy" id="358823"/>
    <lineage>
        <taxon>Bacteria</taxon>
        <taxon>Bacillati</taxon>
        <taxon>Actinomycetota</taxon>
        <taxon>Actinomycetes</taxon>
        <taxon>Kitasatosporales</taxon>
        <taxon>Streptomycetaceae</taxon>
        <taxon>Streptomyces</taxon>
    </lineage>
</organism>
<sequence length="345" mass="37302">MNDVAELKEFTRVHARALQLPPELYAEVLDRVTNDEDGAPGSWAVEWSATAAALAETGRLLPSFLCSAMARFPFVDGPARRSAYERARSVFDRWRGQHPDIEPVRVKSPGGELVCWAGGLSAAEPKPLLLVTGGIVSVKEQWAPVVLQAAQLGMAVVVTELPGVGENSLVYDRDSWRMLPAVLDAVADRADVSRTYALANSFGGHLALRWAGRDARLRGIVTSGAPVSVFFTDGAWQRRLPRITRDTLARLTGVAPGDDGALGAVLADWALTPQELSALDIPVCYSASLRDEIVPAGDPAFLRRHVRRLTLNEFDDVHGAPGHVQQTVEWTFGSLLAMRDGAPPS</sequence>
<comment type="caution">
    <text evidence="1">The sequence shown here is derived from an EMBL/GenBank/DDBJ whole genome shotgun (WGS) entry which is preliminary data.</text>
</comment>
<dbReference type="EMBL" id="JBEYBN010000130">
    <property type="protein sequence ID" value="MEU2272856.1"/>
    <property type="molecule type" value="Genomic_DNA"/>
</dbReference>
<accession>A0ABV2Y9B5</accession>